<dbReference type="Proteomes" id="UP000239899">
    <property type="component" value="Unassembled WGS sequence"/>
</dbReference>
<feature type="compositionally biased region" description="Low complexity" evidence="5">
    <location>
        <begin position="201"/>
        <end position="214"/>
    </location>
</feature>
<dbReference type="PANTHER" id="PTHR46573:SF1">
    <property type="entry name" value="WD REPEAT, SAM AND U-BOX DOMAIN-CONTAINING PROTEIN 1"/>
    <property type="match status" value="1"/>
</dbReference>
<evidence type="ECO:0000256" key="4">
    <source>
        <dbReference type="PROSITE-ProRule" id="PRU00723"/>
    </source>
</evidence>
<dbReference type="InterPro" id="IPR036855">
    <property type="entry name" value="Znf_CCCH_sf"/>
</dbReference>
<feature type="region of interest" description="Disordered" evidence="5">
    <location>
        <begin position="197"/>
        <end position="223"/>
    </location>
</feature>
<evidence type="ECO:0000256" key="1">
    <source>
        <dbReference type="ARBA" id="ARBA00022723"/>
    </source>
</evidence>
<dbReference type="SUPFAM" id="SSF90229">
    <property type="entry name" value="CCCH zinc finger"/>
    <property type="match status" value="1"/>
</dbReference>
<dbReference type="PROSITE" id="PS50103">
    <property type="entry name" value="ZF_C3H1"/>
    <property type="match status" value="1"/>
</dbReference>
<keyword evidence="3 4" id="KW-0862">Zinc</keyword>
<name>A0A2P6TRG5_CHLSO</name>
<dbReference type="Gene3D" id="4.10.1000.10">
    <property type="entry name" value="Zinc finger, CCCH-type"/>
    <property type="match status" value="1"/>
</dbReference>
<evidence type="ECO:0000259" key="6">
    <source>
        <dbReference type="PROSITE" id="PS50103"/>
    </source>
</evidence>
<keyword evidence="2 4" id="KW-0863">Zinc-finger</keyword>
<dbReference type="Gene3D" id="3.30.40.10">
    <property type="entry name" value="Zinc/RING finger domain, C3HC4 (zinc finger)"/>
    <property type="match status" value="1"/>
</dbReference>
<dbReference type="GO" id="GO:0004842">
    <property type="term" value="F:ubiquitin-protein transferase activity"/>
    <property type="evidence" value="ECO:0007669"/>
    <property type="project" value="InterPro"/>
</dbReference>
<evidence type="ECO:0000256" key="3">
    <source>
        <dbReference type="ARBA" id="ARBA00022833"/>
    </source>
</evidence>
<feature type="compositionally biased region" description="Low complexity" evidence="5">
    <location>
        <begin position="64"/>
        <end position="73"/>
    </location>
</feature>
<dbReference type="GO" id="GO:0008270">
    <property type="term" value="F:zinc ion binding"/>
    <property type="evidence" value="ECO:0007669"/>
    <property type="project" value="UniProtKB-KW"/>
</dbReference>
<dbReference type="OrthoDB" id="529273at2759"/>
<feature type="compositionally biased region" description="Low complexity" evidence="5">
    <location>
        <begin position="892"/>
        <end position="904"/>
    </location>
</feature>
<sequence>MSTGRCDRERCYFAHDYETQRAAKQRLARRVAEERARLGWVPPHRTDPEHPHHYHAMRGEGQDGAASSSSAAYGGAGGSGLDTSRVPEWAGGQRNPYFKTRYCNNYLRNNGYCAHGDFCQFAHGERELRDNLQDEAAVLRELAAKGLLPQLGPDTPVPPQLQAAVLPGFAAAPPPPVFGAPQLQHPPGFRLPPLPPPPGFGSPQHRYAPPGAGLPRPPPAAAAPVKATDVGAVPMSSQQLAEYLATAAQLEDDDVPEWACCPITQVQFDDPVVAADGHTYERHAIEAWLATNGTSPMTGAALTDTRLLPNHTLAAALRAALGEHACTGRKQPNDRSELTMGVYSPGRGSPRAGGRQARPALVPLALASLLAFLLLDWGWRARLASRAIAPGGEEDVHWAAQATVRQYERAAAQEVPPRFSTHTCVGGKPEDNWHSTTCKFDNVCLDAANGQFEYYLDPAVVGDLPVAHHQVNGAPLDQFPPHLLNLGHAHISQEESVAWRPVVKRQPFPREGPHMRWAPVQQALVTALAPQLTDNFGHVMFDLLVPLFSMQQLFRAYTPDAQILVTDAIKGSRQELEAGLRKFINTQLPSKSLARLTWDHEAAWVREYAQEVLGGQTQGLVCFKTVLAGTGMLSRQLARVESLPYRQAAVQHVGLQEAPQRQPVITILKKAEGRRRVENSGEVAALLRRRYPAAKVQTVAFDRRPDMTVTDQVKLMSDTSILVTPCGGLATVLTFLRPGATAIAMNYWHTLQQRSLQLEDNYYSHLEYLDLQYFPTTPEDYAATSDRPGCELVEGGPRPQDAHYPLLGALVHCNLRLAPAGLARLVRYVDAAMLRWAAVHGRYDVLPSPTEPLIVTDGGSSSGGSAASSGSSSSGGGSAASSDGSSSGGGSAVSSGSSSSGGSSDLPYDVLRRLVQDAEELTPPGPQGTWGYQSVAPARRSMALAEALEAVGSLTIGGGAPPGKRVGLARARPGARHLRIYCSAAGQEGQELLDCLRGGDTVKAEAVELWGTHGEDDGLGEGEDRGAAELAGSSSTSTGPASISTASYASPSRLSYLSLDLSHARVDWAALPAVEEAELWAAELQGSGSLSAATQLTHLQLGSDAALSSAFGAAWEYSFDKPWLLEALASLPPSLEVLSLKAGRLPQAAAEAVTHLSGLPVLCLSVADEDVIGEEEEEEEEAELGPGPLWEGLKALRWASGQRLPQALAGADHLQMLDWTGVFPMPTREEVQLLASLPALRHLLVAVRGSPPPMLEAQLLTALPHLRSLTLGSMMQSRGDEEFLRAAEEAGTI</sequence>
<dbReference type="SUPFAM" id="SSF57850">
    <property type="entry name" value="RING/U-box"/>
    <property type="match status" value="1"/>
</dbReference>
<feature type="compositionally biased region" description="Basic and acidic residues" evidence="5">
    <location>
        <begin position="44"/>
        <end position="61"/>
    </location>
</feature>
<dbReference type="UniPathway" id="UPA00143"/>
<dbReference type="CDD" id="cd16655">
    <property type="entry name" value="RING-Ubox_WDSUB1-like"/>
    <property type="match status" value="1"/>
</dbReference>
<comment type="caution">
    <text evidence="8">The sequence shown here is derived from an EMBL/GenBank/DDBJ whole genome shotgun (WGS) entry which is preliminary data.</text>
</comment>
<evidence type="ECO:0000256" key="5">
    <source>
        <dbReference type="SAM" id="MobiDB-lite"/>
    </source>
</evidence>
<dbReference type="InterPro" id="IPR052085">
    <property type="entry name" value="WD-SAM-U-box"/>
</dbReference>
<dbReference type="InterPro" id="IPR003613">
    <property type="entry name" value="Ubox_domain"/>
</dbReference>
<dbReference type="EMBL" id="LHPG02000008">
    <property type="protein sequence ID" value="PRW56653.1"/>
    <property type="molecule type" value="Genomic_DNA"/>
</dbReference>
<feature type="compositionally biased region" description="Low complexity" evidence="5">
    <location>
        <begin position="1028"/>
        <end position="1044"/>
    </location>
</feature>
<gene>
    <name evidence="8" type="ORF">C2E21_4774</name>
</gene>
<dbReference type="Pfam" id="PF00642">
    <property type="entry name" value="zf-CCCH"/>
    <property type="match status" value="1"/>
</dbReference>
<dbReference type="InterPro" id="IPR000571">
    <property type="entry name" value="Znf_CCCH"/>
</dbReference>
<proteinExistence type="predicted"/>
<feature type="region of interest" description="Disordered" evidence="5">
    <location>
        <begin position="1012"/>
        <end position="1044"/>
    </location>
</feature>
<organism evidence="8 9">
    <name type="scientific">Chlorella sorokiniana</name>
    <name type="common">Freshwater green alga</name>
    <dbReference type="NCBI Taxonomy" id="3076"/>
    <lineage>
        <taxon>Eukaryota</taxon>
        <taxon>Viridiplantae</taxon>
        <taxon>Chlorophyta</taxon>
        <taxon>core chlorophytes</taxon>
        <taxon>Trebouxiophyceae</taxon>
        <taxon>Chlorellales</taxon>
        <taxon>Chlorellaceae</taxon>
        <taxon>Chlorella clade</taxon>
        <taxon>Chlorella</taxon>
    </lineage>
</organism>
<feature type="domain" description="C3H1-type" evidence="6">
    <location>
        <begin position="97"/>
        <end position="126"/>
    </location>
</feature>
<feature type="region of interest" description="Disordered" evidence="5">
    <location>
        <begin position="41"/>
        <end position="87"/>
    </location>
</feature>
<evidence type="ECO:0000313" key="9">
    <source>
        <dbReference type="Proteomes" id="UP000239899"/>
    </source>
</evidence>
<keyword evidence="1 4" id="KW-0479">Metal-binding</keyword>
<feature type="region of interest" description="Disordered" evidence="5">
    <location>
        <begin position="854"/>
        <end position="906"/>
    </location>
</feature>
<dbReference type="Pfam" id="PF04564">
    <property type="entry name" value="U-box"/>
    <property type="match status" value="1"/>
</dbReference>
<accession>A0A2P6TRG5</accession>
<feature type="domain" description="U-box" evidence="7">
    <location>
        <begin position="254"/>
        <end position="327"/>
    </location>
</feature>
<reference evidence="8 9" key="1">
    <citation type="journal article" date="2018" name="Plant J.">
        <title>Genome sequences of Chlorella sorokiniana UTEX 1602 and Micractinium conductrix SAG 241.80: implications to maltose excretion by a green alga.</title>
        <authorList>
            <person name="Arriola M.B."/>
            <person name="Velmurugan N."/>
            <person name="Zhang Y."/>
            <person name="Plunkett M.H."/>
            <person name="Hondzo H."/>
            <person name="Barney B.M."/>
        </authorList>
    </citation>
    <scope>NUCLEOTIDE SEQUENCE [LARGE SCALE GENOMIC DNA]</scope>
    <source>
        <strain evidence="9">UTEX 1602</strain>
    </source>
</reference>
<dbReference type="PROSITE" id="PS51698">
    <property type="entry name" value="U_BOX"/>
    <property type="match status" value="1"/>
</dbReference>
<dbReference type="GO" id="GO:0016567">
    <property type="term" value="P:protein ubiquitination"/>
    <property type="evidence" value="ECO:0007669"/>
    <property type="project" value="UniProtKB-UniPathway"/>
</dbReference>
<dbReference type="InterPro" id="IPR013083">
    <property type="entry name" value="Znf_RING/FYVE/PHD"/>
</dbReference>
<evidence type="ECO:0000259" key="7">
    <source>
        <dbReference type="PROSITE" id="PS51698"/>
    </source>
</evidence>
<protein>
    <submittedName>
        <fullName evidence="8">Uncharacterized protein</fullName>
    </submittedName>
</protein>
<evidence type="ECO:0000256" key="2">
    <source>
        <dbReference type="ARBA" id="ARBA00022771"/>
    </source>
</evidence>
<dbReference type="Pfam" id="PF04577">
    <property type="entry name" value="Glyco_transf_61"/>
    <property type="match status" value="1"/>
</dbReference>
<dbReference type="InterPro" id="IPR049625">
    <property type="entry name" value="Glyco_transf_61_cat"/>
</dbReference>
<feature type="zinc finger region" description="C3H1-type" evidence="4">
    <location>
        <begin position="97"/>
        <end position="126"/>
    </location>
</feature>
<feature type="compositionally biased region" description="Low complexity" evidence="5">
    <location>
        <begin position="863"/>
        <end position="872"/>
    </location>
</feature>
<keyword evidence="9" id="KW-1185">Reference proteome</keyword>
<dbReference type="SMART" id="SM00504">
    <property type="entry name" value="Ubox"/>
    <property type="match status" value="1"/>
</dbReference>
<evidence type="ECO:0000313" key="8">
    <source>
        <dbReference type="EMBL" id="PRW56653.1"/>
    </source>
</evidence>
<dbReference type="PANTHER" id="PTHR46573">
    <property type="entry name" value="WD REPEAT, SAM AND U-BOX DOMAIN-CONTAINING PROTEIN 1"/>
    <property type="match status" value="1"/>
</dbReference>
<dbReference type="GO" id="GO:0016757">
    <property type="term" value="F:glycosyltransferase activity"/>
    <property type="evidence" value="ECO:0007669"/>
    <property type="project" value="InterPro"/>
</dbReference>